<organism evidence="1 2">
    <name type="scientific">Carboxylicivirga linearis</name>
    <dbReference type="NCBI Taxonomy" id="1628157"/>
    <lineage>
        <taxon>Bacteria</taxon>
        <taxon>Pseudomonadati</taxon>
        <taxon>Bacteroidota</taxon>
        <taxon>Bacteroidia</taxon>
        <taxon>Marinilabiliales</taxon>
        <taxon>Marinilabiliaceae</taxon>
        <taxon>Carboxylicivirga</taxon>
    </lineage>
</organism>
<evidence type="ECO:0000313" key="2">
    <source>
        <dbReference type="Proteomes" id="UP000708576"/>
    </source>
</evidence>
<comment type="caution">
    <text evidence="1">The sequence shown here is derived from an EMBL/GenBank/DDBJ whole genome shotgun (WGS) entry which is preliminary data.</text>
</comment>
<dbReference type="Gene3D" id="2.10.109.10">
    <property type="entry name" value="Umud Fragment, subunit A"/>
    <property type="match status" value="1"/>
</dbReference>
<dbReference type="SUPFAM" id="SSF51306">
    <property type="entry name" value="LexA/Signal peptidase"/>
    <property type="match status" value="1"/>
</dbReference>
<name>A0ABS5JZB9_9BACT</name>
<dbReference type="Proteomes" id="UP000708576">
    <property type="component" value="Unassembled WGS sequence"/>
</dbReference>
<keyword evidence="2" id="KW-1185">Reference proteome</keyword>
<dbReference type="InterPro" id="IPR036286">
    <property type="entry name" value="LexA/Signal_pep-like_sf"/>
</dbReference>
<accession>A0ABS5JZB9</accession>
<dbReference type="RefSeq" id="WP_212217707.1">
    <property type="nucleotide sequence ID" value="NZ_JAGUCO010000020.1"/>
</dbReference>
<gene>
    <name evidence="1" type="ORF">KEM10_18305</name>
</gene>
<proteinExistence type="predicted"/>
<sequence>MDKNSFIHIVINLLEEGKTTELLAHGISMFPFLLPGDRLKISPKQDFTTGDIVIFKGTETLVAHRIVKMESENIICKGDSLYLSDPVLLKQNILGVVVGRTRNNSYRSGSHWKYKLAKKIMPTLGKYPRIFIRYTALAYLKMKKNSSPQNNI</sequence>
<protein>
    <submittedName>
        <fullName evidence="1">S24/S26 family peptidase</fullName>
    </submittedName>
</protein>
<dbReference type="EMBL" id="JAGUCO010000020">
    <property type="protein sequence ID" value="MBS2100245.1"/>
    <property type="molecule type" value="Genomic_DNA"/>
</dbReference>
<evidence type="ECO:0000313" key="1">
    <source>
        <dbReference type="EMBL" id="MBS2100245.1"/>
    </source>
</evidence>
<reference evidence="1 2" key="1">
    <citation type="journal article" date="2015" name="Int. J. Syst. Evol. Microbiol.">
        <title>Carboxylicivirga linearis sp. nov., isolated from a sea cucumber culture pond.</title>
        <authorList>
            <person name="Wang F.Q."/>
            <person name="Zhou Y.X."/>
            <person name="Lin X.Z."/>
            <person name="Chen G.J."/>
            <person name="Du Z.J."/>
        </authorList>
    </citation>
    <scope>NUCLEOTIDE SEQUENCE [LARGE SCALE GENOMIC DNA]</scope>
    <source>
        <strain evidence="1 2">FB218</strain>
    </source>
</reference>
<dbReference type="CDD" id="cd06462">
    <property type="entry name" value="Peptidase_S24_S26"/>
    <property type="match status" value="1"/>
</dbReference>